<proteinExistence type="predicted"/>
<name>A0ACC5W0R5_9BACT</name>
<reference evidence="1" key="1">
    <citation type="submission" date="2020-07" db="EMBL/GenBank/DDBJ databases">
        <title>Campylobacter molothri sp. nov. isolated from wild birds.</title>
        <authorList>
            <person name="Miller W.G."/>
            <person name="Chapman M.H."/>
            <person name="Yee E."/>
            <person name="Lopes B.S."/>
            <person name="Forbes K.J."/>
        </authorList>
    </citation>
    <scope>NUCLEOTIDE SEQUENCE</scope>
    <source>
        <strain evidence="1">RM9754</strain>
    </source>
</reference>
<comment type="caution">
    <text evidence="1">The sequence shown here is derived from an EMBL/GenBank/DDBJ whole genome shotgun (WGS) entry which is preliminary data.</text>
</comment>
<keyword evidence="2" id="KW-1185">Reference proteome</keyword>
<protein>
    <submittedName>
        <fullName evidence="1">Cation transporter</fullName>
    </submittedName>
</protein>
<accession>A0ACC5W0R5</accession>
<dbReference type="Proteomes" id="UP001319828">
    <property type="component" value="Unassembled WGS sequence"/>
</dbReference>
<sequence length="64" mass="7480">MKFKVNNVNCINCVNLIKKSLENEYGTIEVDLENKILSVDLKEEKLEDFKNEFEELGFEIVGRI</sequence>
<gene>
    <name evidence="1" type="ORF">H2252_04055</name>
</gene>
<evidence type="ECO:0000313" key="1">
    <source>
        <dbReference type="EMBL" id="MBZ7974547.1"/>
    </source>
</evidence>
<evidence type="ECO:0000313" key="2">
    <source>
        <dbReference type="Proteomes" id="UP001319828"/>
    </source>
</evidence>
<dbReference type="EMBL" id="JACHUQ010000005">
    <property type="protein sequence ID" value="MBZ7974547.1"/>
    <property type="molecule type" value="Genomic_DNA"/>
</dbReference>
<organism evidence="1 2">
    <name type="scientific">Campylobacter molothri</name>
    <dbReference type="NCBI Taxonomy" id="1032242"/>
    <lineage>
        <taxon>Bacteria</taxon>
        <taxon>Pseudomonadati</taxon>
        <taxon>Campylobacterota</taxon>
        <taxon>Epsilonproteobacteria</taxon>
        <taxon>Campylobacterales</taxon>
        <taxon>Campylobacteraceae</taxon>
        <taxon>Campylobacter</taxon>
    </lineage>
</organism>